<evidence type="ECO:0000259" key="2">
    <source>
        <dbReference type="Pfam" id="PF11926"/>
    </source>
</evidence>
<sequence>MTAPCVSSTSLGNQGSQHVPSKPDIHQVDSSQETDRENRENGVQNIEVSSVSGSQGDVSMKSVQPEAGFRKGGRSESIKVASNAENLKTGTEGKKRGRKLVIQYSDDSDTEPEHVSYTKADEDYHSGPRKRAQTSEEADVEKHKDGNENKETGADYPKESLKEKNKSTDKEAEIRGETGSRSCVVEIESSDIDLSSSNDSDTGYFECPDPEFYEFEKMHDESLFCANQFWACYDTLDSMPRFYAKVRKVRSSPFKLHITWLEAAPIHDSCKRWVETELPVGCGSFKLGKPDTISECLSLSHQVHCIKGKKKGSFFIYPREGEVWALFRDWDMSWSSNPENHMGFRYEIVEVLSDFAEGIGIKVAYLEKVSGFVSLFKRADQSESDSFLIGLTELYRFSHCVPSFKLTGTEREGVPVGSFELDTGSLPLNPDDLHFPGRAKIERGYKNPSVGNSLPKYAKERGKSSSTGSS</sequence>
<protein>
    <recommendedName>
        <fullName evidence="2">DUF3444 domain-containing protein</fullName>
    </recommendedName>
</protein>
<comment type="caution">
    <text evidence="3">The sequence shown here is derived from an EMBL/GenBank/DDBJ whole genome shotgun (WGS) entry which is preliminary data.</text>
</comment>
<gene>
    <name evidence="3" type="ORF">SASPL_127042</name>
</gene>
<name>A0A8X8XIR9_SALSN</name>
<dbReference type="InterPro" id="IPR024593">
    <property type="entry name" value="DUF3444"/>
</dbReference>
<proteinExistence type="predicted"/>
<feature type="compositionally biased region" description="Polar residues" evidence="1">
    <location>
        <begin position="1"/>
        <end position="19"/>
    </location>
</feature>
<evidence type="ECO:0000313" key="3">
    <source>
        <dbReference type="EMBL" id="KAG6414323.1"/>
    </source>
</evidence>
<reference evidence="3" key="1">
    <citation type="submission" date="2018-01" db="EMBL/GenBank/DDBJ databases">
        <authorList>
            <person name="Mao J.F."/>
        </authorList>
    </citation>
    <scope>NUCLEOTIDE SEQUENCE</scope>
    <source>
        <strain evidence="3">Huo1</strain>
        <tissue evidence="3">Leaf</tissue>
    </source>
</reference>
<evidence type="ECO:0000256" key="1">
    <source>
        <dbReference type="SAM" id="MobiDB-lite"/>
    </source>
</evidence>
<organism evidence="3">
    <name type="scientific">Salvia splendens</name>
    <name type="common">Scarlet sage</name>
    <dbReference type="NCBI Taxonomy" id="180675"/>
    <lineage>
        <taxon>Eukaryota</taxon>
        <taxon>Viridiplantae</taxon>
        <taxon>Streptophyta</taxon>
        <taxon>Embryophyta</taxon>
        <taxon>Tracheophyta</taxon>
        <taxon>Spermatophyta</taxon>
        <taxon>Magnoliopsida</taxon>
        <taxon>eudicotyledons</taxon>
        <taxon>Gunneridae</taxon>
        <taxon>Pentapetalae</taxon>
        <taxon>asterids</taxon>
        <taxon>lamiids</taxon>
        <taxon>Lamiales</taxon>
        <taxon>Lamiaceae</taxon>
        <taxon>Nepetoideae</taxon>
        <taxon>Mentheae</taxon>
        <taxon>Salviinae</taxon>
        <taxon>Salvia</taxon>
        <taxon>Salvia subgen. Calosphace</taxon>
        <taxon>core Calosphace</taxon>
    </lineage>
</organism>
<dbReference type="AlphaFoldDB" id="A0A8X8XIR9"/>
<keyword evidence="4" id="KW-1185">Reference proteome</keyword>
<feature type="compositionally biased region" description="Basic and acidic residues" evidence="1">
    <location>
        <begin position="111"/>
        <end position="126"/>
    </location>
</feature>
<feature type="compositionally biased region" description="Basic and acidic residues" evidence="1">
    <location>
        <begin position="21"/>
        <end position="40"/>
    </location>
</feature>
<dbReference type="PANTHER" id="PTHR45089:SF57">
    <property type="entry name" value="DNAJ HEAT SHOCK N-TERMINAL DOMAIN-CONTAINING PROTEIN"/>
    <property type="match status" value="1"/>
</dbReference>
<feature type="compositionally biased region" description="Basic and acidic residues" evidence="1">
    <location>
        <begin position="140"/>
        <end position="177"/>
    </location>
</feature>
<dbReference type="Proteomes" id="UP000298416">
    <property type="component" value="Unassembled WGS sequence"/>
</dbReference>
<feature type="region of interest" description="Disordered" evidence="1">
    <location>
        <begin position="444"/>
        <end position="470"/>
    </location>
</feature>
<feature type="compositionally biased region" description="Low complexity" evidence="1">
    <location>
        <begin position="48"/>
        <end position="59"/>
    </location>
</feature>
<feature type="domain" description="DUF3444" evidence="2">
    <location>
        <begin position="205"/>
        <end position="410"/>
    </location>
</feature>
<evidence type="ECO:0000313" key="4">
    <source>
        <dbReference type="Proteomes" id="UP000298416"/>
    </source>
</evidence>
<accession>A0A8X8XIR9</accession>
<dbReference type="EMBL" id="PNBA02000009">
    <property type="protein sequence ID" value="KAG6414323.1"/>
    <property type="molecule type" value="Genomic_DNA"/>
</dbReference>
<dbReference type="PANTHER" id="PTHR45089">
    <property type="entry name" value="DNAJ HEAT SHOCK AMINO-TERMINAL DOMAIN PROTEIN-RELATED"/>
    <property type="match status" value="1"/>
</dbReference>
<feature type="region of interest" description="Disordered" evidence="1">
    <location>
        <begin position="1"/>
        <end position="177"/>
    </location>
</feature>
<dbReference type="Pfam" id="PF11926">
    <property type="entry name" value="DUF3444"/>
    <property type="match status" value="1"/>
</dbReference>
<reference evidence="3" key="2">
    <citation type="submission" date="2020-08" db="EMBL/GenBank/DDBJ databases">
        <title>Plant Genome Project.</title>
        <authorList>
            <person name="Zhang R.-G."/>
        </authorList>
    </citation>
    <scope>NUCLEOTIDE SEQUENCE</scope>
    <source>
        <strain evidence="3">Huo1</strain>
        <tissue evidence="3">Leaf</tissue>
    </source>
</reference>